<dbReference type="InterPro" id="IPR036411">
    <property type="entry name" value="TorD-like_sf"/>
</dbReference>
<reference evidence="2" key="1">
    <citation type="submission" date="2016-12" db="EMBL/GenBank/DDBJ databases">
        <authorList>
            <person name="Meng X."/>
        </authorList>
    </citation>
    <scope>NUCLEOTIDE SEQUENCE [LARGE SCALE GENOMIC DNA]</scope>
    <source>
        <strain evidence="2">DSM 19116</strain>
    </source>
</reference>
<evidence type="ECO:0000313" key="2">
    <source>
        <dbReference type="Proteomes" id="UP000185628"/>
    </source>
</evidence>
<dbReference type="SUPFAM" id="SSF89155">
    <property type="entry name" value="TorD-like"/>
    <property type="match status" value="1"/>
</dbReference>
<dbReference type="EMBL" id="MQVR01000003">
    <property type="protein sequence ID" value="OKL55002.1"/>
    <property type="molecule type" value="Genomic_DNA"/>
</dbReference>
<dbReference type="RefSeq" id="WP_073715552.1">
    <property type="nucleotide sequence ID" value="NZ_MQVR01000003.1"/>
</dbReference>
<accession>A0A1Q5Q5L8</accession>
<sequence length="83" mass="9359">MKVPEDHVAIEAEFLAFLLSEALERIDRGEPAERFLAGYEKFLAEHAGQWLPRYFARFGEAAATHYHRGIAYLGRLTIAAAPL</sequence>
<dbReference type="Gene3D" id="1.10.3480.10">
    <property type="entry name" value="TorD-like"/>
    <property type="match status" value="1"/>
</dbReference>
<dbReference type="InterPro" id="IPR020945">
    <property type="entry name" value="DMSO/NO3_reduct_chaperone"/>
</dbReference>
<name>A0A1Q5Q5L8_9ACTO</name>
<organism evidence="1 2">
    <name type="scientific">Bowdeniella nasicola</name>
    <dbReference type="NCBI Taxonomy" id="208480"/>
    <lineage>
        <taxon>Bacteria</taxon>
        <taxon>Bacillati</taxon>
        <taxon>Actinomycetota</taxon>
        <taxon>Actinomycetes</taxon>
        <taxon>Actinomycetales</taxon>
        <taxon>Actinomycetaceae</taxon>
        <taxon>Bowdeniella</taxon>
    </lineage>
</organism>
<evidence type="ECO:0000313" key="1">
    <source>
        <dbReference type="EMBL" id="OKL55002.1"/>
    </source>
</evidence>
<proteinExistence type="predicted"/>
<dbReference type="Proteomes" id="UP000185628">
    <property type="component" value="Unassembled WGS sequence"/>
</dbReference>
<keyword evidence="2" id="KW-1185">Reference proteome</keyword>
<protein>
    <submittedName>
        <fullName evidence="1">Uncharacterized protein</fullName>
    </submittedName>
</protein>
<dbReference type="OrthoDB" id="9795302at2"/>
<gene>
    <name evidence="1" type="ORF">BSZ39_01075</name>
</gene>
<dbReference type="Pfam" id="PF02613">
    <property type="entry name" value="Nitrate_red_del"/>
    <property type="match status" value="1"/>
</dbReference>
<dbReference type="AlphaFoldDB" id="A0A1Q5Q5L8"/>
<comment type="caution">
    <text evidence="1">The sequence shown here is derived from an EMBL/GenBank/DDBJ whole genome shotgun (WGS) entry which is preliminary data.</text>
</comment>